<dbReference type="Proteomes" id="UP000017820">
    <property type="component" value="Unassembled WGS sequence"/>
</dbReference>
<dbReference type="GeneID" id="29919766"/>
<protein>
    <submittedName>
        <fullName evidence="1">Uncharacterized protein</fullName>
    </submittedName>
</protein>
<dbReference type="PATRIC" id="fig|1353533.3.peg.4245"/>
<name>V4HKZ4_PSEL2</name>
<reference evidence="1 2" key="1">
    <citation type="submission" date="2013-07" db="EMBL/GenBank/DDBJ databases">
        <title>Draft genome sequence of Pseudoalteromonas luteoviolacea 2ta16.</title>
        <authorList>
            <person name="Allen E.E."/>
            <person name="Azam F."/>
            <person name="Podell S."/>
        </authorList>
    </citation>
    <scope>NUCLEOTIDE SEQUENCE [LARGE SCALE GENOMIC DNA]</scope>
    <source>
        <strain evidence="1 2">2ta16</strain>
    </source>
</reference>
<dbReference type="EMBL" id="AUSV01000113">
    <property type="protein sequence ID" value="ESP91490.1"/>
    <property type="molecule type" value="Genomic_DNA"/>
</dbReference>
<evidence type="ECO:0000313" key="2">
    <source>
        <dbReference type="Proteomes" id="UP000017820"/>
    </source>
</evidence>
<evidence type="ECO:0000313" key="1">
    <source>
        <dbReference type="EMBL" id="ESP91490.1"/>
    </source>
</evidence>
<accession>V4HKZ4</accession>
<comment type="caution">
    <text evidence="1">The sequence shown here is derived from an EMBL/GenBank/DDBJ whole genome shotgun (WGS) entry which is preliminary data.</text>
</comment>
<proteinExistence type="predicted"/>
<organism evidence="1 2">
    <name type="scientific">Pseudoalteromonas luteoviolacea (strain 2ta16)</name>
    <dbReference type="NCBI Taxonomy" id="1353533"/>
    <lineage>
        <taxon>Bacteria</taxon>
        <taxon>Pseudomonadati</taxon>
        <taxon>Pseudomonadota</taxon>
        <taxon>Gammaproteobacteria</taxon>
        <taxon>Alteromonadales</taxon>
        <taxon>Pseudoalteromonadaceae</taxon>
        <taxon>Pseudoalteromonas</taxon>
    </lineage>
</organism>
<sequence>MQDAKVNCNKCDVLILTSTFNKSGGFCMPCFMKLNDGLRPSELNALKDRGLFEFFIRWNAFVKKGGASVKGNGRIIDKLSHWLPVINASISGYLRCGKGKFDGQKNSDYLVKLKAASEGDILLFLTEIERFNSELVKATKTL</sequence>
<gene>
    <name evidence="1" type="ORF">PL2TA16_00289</name>
</gene>
<dbReference type="AlphaFoldDB" id="V4HKZ4"/>
<dbReference type="RefSeq" id="WP_023401092.1">
    <property type="nucleotide sequence ID" value="NZ_AUSV01000113.1"/>
</dbReference>